<dbReference type="EMBL" id="PVWQ01000001">
    <property type="protein sequence ID" value="RDW93858.1"/>
    <property type="molecule type" value="Genomic_DNA"/>
</dbReference>
<dbReference type="GeneID" id="38111550"/>
<proteinExistence type="predicted"/>
<dbReference type="RefSeq" id="XP_026609041.1">
    <property type="nucleotide sequence ID" value="XM_026743196.1"/>
</dbReference>
<evidence type="ECO:0000313" key="2">
    <source>
        <dbReference type="Proteomes" id="UP000256690"/>
    </source>
</evidence>
<name>A0A3D8T769_9EURO</name>
<evidence type="ECO:0000313" key="1">
    <source>
        <dbReference type="EMBL" id="RDW93858.1"/>
    </source>
</evidence>
<protein>
    <recommendedName>
        <fullName evidence="3">GIY-YIG domain-containing protein</fullName>
    </recommendedName>
</protein>
<evidence type="ECO:0008006" key="3">
    <source>
        <dbReference type="Google" id="ProtNLM"/>
    </source>
</evidence>
<dbReference type="Proteomes" id="UP000256690">
    <property type="component" value="Unassembled WGS sequence"/>
</dbReference>
<organism evidence="1 2">
    <name type="scientific">Aspergillus mulundensis</name>
    <dbReference type="NCBI Taxonomy" id="1810919"/>
    <lineage>
        <taxon>Eukaryota</taxon>
        <taxon>Fungi</taxon>
        <taxon>Dikarya</taxon>
        <taxon>Ascomycota</taxon>
        <taxon>Pezizomycotina</taxon>
        <taxon>Eurotiomycetes</taxon>
        <taxon>Eurotiomycetidae</taxon>
        <taxon>Eurotiales</taxon>
        <taxon>Aspergillaceae</taxon>
        <taxon>Aspergillus</taxon>
        <taxon>Aspergillus subgen. Nidulantes</taxon>
    </lineage>
</organism>
<gene>
    <name evidence="1" type="ORF">DSM5745_01180</name>
</gene>
<reference evidence="1 2" key="1">
    <citation type="journal article" date="2018" name="IMA Fungus">
        <title>IMA Genome-F 9: Draft genome sequence of Annulohypoxylon stygium, Aspergillus mulundensis, Berkeleyomyces basicola (syn. Thielaviopsis basicola), Ceratocystis smalleyi, two Cercospora beticola strains, Coleophoma cylindrospora, Fusarium fracticaudum, Phialophora cf. hyalina, and Morchella septimelata.</title>
        <authorList>
            <person name="Wingfield B.D."/>
            <person name="Bills G.F."/>
            <person name="Dong Y."/>
            <person name="Huang W."/>
            <person name="Nel W.J."/>
            <person name="Swalarsk-Parry B.S."/>
            <person name="Vaghefi N."/>
            <person name="Wilken P.M."/>
            <person name="An Z."/>
            <person name="de Beer Z.W."/>
            <person name="De Vos L."/>
            <person name="Chen L."/>
            <person name="Duong T.A."/>
            <person name="Gao Y."/>
            <person name="Hammerbacher A."/>
            <person name="Kikkert J.R."/>
            <person name="Li Y."/>
            <person name="Li H."/>
            <person name="Li K."/>
            <person name="Li Q."/>
            <person name="Liu X."/>
            <person name="Ma X."/>
            <person name="Naidoo K."/>
            <person name="Pethybridge S.J."/>
            <person name="Sun J."/>
            <person name="Steenkamp E.T."/>
            <person name="van der Nest M.A."/>
            <person name="van Wyk S."/>
            <person name="Wingfield M.J."/>
            <person name="Xiong C."/>
            <person name="Yue Q."/>
            <person name="Zhang X."/>
        </authorList>
    </citation>
    <scope>NUCLEOTIDE SEQUENCE [LARGE SCALE GENOMIC DNA]</scope>
    <source>
        <strain evidence="1 2">DSM 5745</strain>
    </source>
</reference>
<keyword evidence="2" id="KW-1185">Reference proteome</keyword>
<dbReference type="AlphaFoldDB" id="A0A3D8T769"/>
<comment type="caution">
    <text evidence="1">The sequence shown here is derived from an EMBL/GenBank/DDBJ whole genome shotgun (WGS) entry which is preliminary data.</text>
</comment>
<accession>A0A3D8T769</accession>
<sequence length="328" mass="37684">MALIVGLMIDGLTVYSYSPLRTFQSRLVVINQKILALPAGHTNSGAKALEHLKALEDGQLDRDTKKIYPKVSKILLGMPDIVHPEELRSCLPPSVERPGFYVIFAKRRDGTWAVYVGSALDMYLRQSQHKTRMRGAFRYGDGWKQAQSVHLEIAKPEYERIYFRRLMTIPPEKLEFRAVLEMQCIILLDTLSAQARCPYRPPGAVIELKKFAFEHGLLRKPQVKLNMALPVYESQQMWRIYGKMPENCPSCQNACILVPSCKYGGWLCRRSWREKYHEQLPDEHPMKAEATDGVQIVRDVRGQSPIKNKRHSTLQCPLSVSWQARTFL</sequence>